<gene>
    <name evidence="2" type="ORF">BJ994_000648</name>
</gene>
<dbReference type="PANTHER" id="PTHR43135:SF3">
    <property type="entry name" value="ALPHA-D-RIBOSE 1-METHYLPHOSPHONATE 5-TRIPHOSPHATE DIPHOSPHATASE"/>
    <property type="match status" value="1"/>
</dbReference>
<dbReference type="InterPro" id="IPR006680">
    <property type="entry name" value="Amidohydro-rel"/>
</dbReference>
<feature type="domain" description="Amidohydrolase-related" evidence="1">
    <location>
        <begin position="58"/>
        <end position="389"/>
    </location>
</feature>
<reference evidence="2 3" key="1">
    <citation type="submission" date="2020-03" db="EMBL/GenBank/DDBJ databases">
        <title>Sequencing the genomes of 1000 actinobacteria strains.</title>
        <authorList>
            <person name="Klenk H.-P."/>
        </authorList>
    </citation>
    <scope>NUCLEOTIDE SEQUENCE [LARGE SCALE GENOMIC DNA]</scope>
    <source>
        <strain evidence="2 3">DSM 16403</strain>
    </source>
</reference>
<evidence type="ECO:0000313" key="2">
    <source>
        <dbReference type="EMBL" id="NJC21572.1"/>
    </source>
</evidence>
<evidence type="ECO:0000313" key="3">
    <source>
        <dbReference type="Proteomes" id="UP000547458"/>
    </source>
</evidence>
<accession>A0A846RLQ3</accession>
<dbReference type="Gene3D" id="3.20.20.140">
    <property type="entry name" value="Metal-dependent hydrolases"/>
    <property type="match status" value="1"/>
</dbReference>
<dbReference type="PANTHER" id="PTHR43135">
    <property type="entry name" value="ALPHA-D-RIBOSE 1-METHYLPHOSPHONATE 5-TRIPHOSPHATE DIPHOSPHATASE"/>
    <property type="match status" value="1"/>
</dbReference>
<dbReference type="InterPro" id="IPR051781">
    <property type="entry name" value="Metallo-dep_Hydrolase"/>
</dbReference>
<dbReference type="EMBL" id="JAATJL010000001">
    <property type="protein sequence ID" value="NJC21572.1"/>
    <property type="molecule type" value="Genomic_DNA"/>
</dbReference>
<organism evidence="2 3">
    <name type="scientific">Arthrobacter pigmenti</name>
    <dbReference type="NCBI Taxonomy" id="271432"/>
    <lineage>
        <taxon>Bacteria</taxon>
        <taxon>Bacillati</taxon>
        <taxon>Actinomycetota</taxon>
        <taxon>Actinomycetes</taxon>
        <taxon>Micrococcales</taxon>
        <taxon>Micrococcaceae</taxon>
        <taxon>Arthrobacter</taxon>
    </lineage>
</organism>
<dbReference type="Gene3D" id="2.30.40.10">
    <property type="entry name" value="Urease, subunit C, domain 1"/>
    <property type="match status" value="1"/>
</dbReference>
<dbReference type="SUPFAM" id="SSF51338">
    <property type="entry name" value="Composite domain of metallo-dependent hydrolases"/>
    <property type="match status" value="1"/>
</dbReference>
<sequence length="440" mass="45536">MTSTLTVFRSGHVFDGERFLSGPTDVVFRGNTIEAVGSDAGSSPDYAGATVVDCSGRTVLPGLIDLHIHATTSNPGSIQAVAEPFSLQFYESVRNLEATLRAGITTARDAGGADLGAGQAIERGLIKGPRLRLAISIMSQTGGHGDFWLPSGIDSPALGPHPGRPSGIADGVEEVRKVTRQLLRAGADQIKICSTGGVLSPSTDPRHSQFTAAEIAVIVEEAELQGKYVMAHAQGTAGIVNALRAGVRSIEHGIYLTDEAIQLFLDTNAYLVPTLAAPRAVIHKGESGASGLPAQVIEKAKRVAEDHSRSVARAVEAGVKIAMGTDSGVGVHGENLEELPLMADAGMNLDQVLAATTSVAGELIAPENSVGRLAPGYLADAVVLDGLLESAGQLPRLRTMIGQVYKDGELQFPETALHRSKVATLAVPGADGVEGGDVSG</sequence>
<comment type="caution">
    <text evidence="2">The sequence shown here is derived from an EMBL/GenBank/DDBJ whole genome shotgun (WGS) entry which is preliminary data.</text>
</comment>
<keyword evidence="3" id="KW-1185">Reference proteome</keyword>
<dbReference type="RefSeq" id="WP_167991441.1">
    <property type="nucleotide sequence ID" value="NZ_JAATJL010000001.1"/>
</dbReference>
<proteinExistence type="predicted"/>
<dbReference type="CDD" id="cd01299">
    <property type="entry name" value="Met_dep_hydrolase_A"/>
    <property type="match status" value="1"/>
</dbReference>
<dbReference type="SUPFAM" id="SSF51556">
    <property type="entry name" value="Metallo-dependent hydrolases"/>
    <property type="match status" value="1"/>
</dbReference>
<protein>
    <submittedName>
        <fullName evidence="2">Imidazolonepropionase-like amidohydrolase</fullName>
    </submittedName>
</protein>
<name>A0A846RLQ3_9MICC</name>
<dbReference type="AlphaFoldDB" id="A0A846RLQ3"/>
<dbReference type="Pfam" id="PF01979">
    <property type="entry name" value="Amidohydro_1"/>
    <property type="match status" value="1"/>
</dbReference>
<dbReference type="InterPro" id="IPR032466">
    <property type="entry name" value="Metal_Hydrolase"/>
</dbReference>
<dbReference type="InterPro" id="IPR011059">
    <property type="entry name" value="Metal-dep_hydrolase_composite"/>
</dbReference>
<dbReference type="GO" id="GO:0016810">
    <property type="term" value="F:hydrolase activity, acting on carbon-nitrogen (but not peptide) bonds"/>
    <property type="evidence" value="ECO:0007669"/>
    <property type="project" value="InterPro"/>
</dbReference>
<keyword evidence="2" id="KW-0378">Hydrolase</keyword>
<dbReference type="InterPro" id="IPR057744">
    <property type="entry name" value="OTAase-like"/>
</dbReference>
<dbReference type="Proteomes" id="UP000547458">
    <property type="component" value="Unassembled WGS sequence"/>
</dbReference>
<evidence type="ECO:0000259" key="1">
    <source>
        <dbReference type="Pfam" id="PF01979"/>
    </source>
</evidence>